<dbReference type="InterPro" id="IPR036291">
    <property type="entry name" value="NAD(P)-bd_dom_sf"/>
</dbReference>
<organism evidence="7 8">
    <name type="scientific">Dactylosporangium siamense</name>
    <dbReference type="NCBI Taxonomy" id="685454"/>
    <lineage>
        <taxon>Bacteria</taxon>
        <taxon>Bacillati</taxon>
        <taxon>Actinomycetota</taxon>
        <taxon>Actinomycetes</taxon>
        <taxon>Micromonosporales</taxon>
        <taxon>Micromonosporaceae</taxon>
        <taxon>Dactylosporangium</taxon>
    </lineage>
</organism>
<dbReference type="GO" id="GO:0016491">
    <property type="term" value="F:oxidoreductase activity"/>
    <property type="evidence" value="ECO:0007669"/>
    <property type="project" value="UniProtKB-KW"/>
</dbReference>
<dbReference type="Gene3D" id="1.10.1040.10">
    <property type="entry name" value="N-(1-d-carboxylethyl)-l-norvaline Dehydrogenase, domain 2"/>
    <property type="match status" value="1"/>
</dbReference>
<gene>
    <name evidence="7" type="primary">mmsB</name>
    <name evidence="7" type="ORF">Dsi01nite_002720</name>
</gene>
<dbReference type="InterPro" id="IPR051265">
    <property type="entry name" value="HIBADH-related_NP60_sf"/>
</dbReference>
<evidence type="ECO:0000256" key="4">
    <source>
        <dbReference type="PIRSR" id="PIRSR000103-1"/>
    </source>
</evidence>
<feature type="active site" evidence="4">
    <location>
        <position position="165"/>
    </location>
</feature>
<keyword evidence="2" id="KW-0560">Oxidoreductase</keyword>
<dbReference type="SUPFAM" id="SSF51735">
    <property type="entry name" value="NAD(P)-binding Rossmann-fold domains"/>
    <property type="match status" value="1"/>
</dbReference>
<dbReference type="Pfam" id="PF14833">
    <property type="entry name" value="NAD_binding_11"/>
    <property type="match status" value="1"/>
</dbReference>
<comment type="similarity">
    <text evidence="1">Belongs to the HIBADH-related family.</text>
</comment>
<dbReference type="GO" id="GO:0050661">
    <property type="term" value="F:NADP binding"/>
    <property type="evidence" value="ECO:0007669"/>
    <property type="project" value="InterPro"/>
</dbReference>
<evidence type="ECO:0000313" key="8">
    <source>
        <dbReference type="Proteomes" id="UP000660611"/>
    </source>
</evidence>
<dbReference type="PANTHER" id="PTHR43580">
    <property type="entry name" value="OXIDOREDUCTASE GLYR1-RELATED"/>
    <property type="match status" value="1"/>
</dbReference>
<evidence type="ECO:0000259" key="5">
    <source>
        <dbReference type="Pfam" id="PF03446"/>
    </source>
</evidence>
<accession>A0A919PFD9</accession>
<feature type="domain" description="3-hydroxyisobutyrate dehydrogenase-like NAD-binding" evidence="6">
    <location>
        <begin position="159"/>
        <end position="278"/>
    </location>
</feature>
<dbReference type="AlphaFoldDB" id="A0A919PFD9"/>
<reference evidence="7" key="1">
    <citation type="submission" date="2021-01" db="EMBL/GenBank/DDBJ databases">
        <title>Whole genome shotgun sequence of Dactylosporangium siamense NBRC 106093.</title>
        <authorList>
            <person name="Komaki H."/>
            <person name="Tamura T."/>
        </authorList>
    </citation>
    <scope>NUCLEOTIDE SEQUENCE</scope>
    <source>
        <strain evidence="7">NBRC 106093</strain>
    </source>
</reference>
<dbReference type="PIRSF" id="PIRSF000103">
    <property type="entry name" value="HIBADH"/>
    <property type="match status" value="1"/>
</dbReference>
<evidence type="ECO:0000256" key="2">
    <source>
        <dbReference type="ARBA" id="ARBA00023002"/>
    </source>
</evidence>
<dbReference type="InterPro" id="IPR008927">
    <property type="entry name" value="6-PGluconate_DH-like_C_sf"/>
</dbReference>
<dbReference type="InterPro" id="IPR013328">
    <property type="entry name" value="6PGD_dom2"/>
</dbReference>
<evidence type="ECO:0000259" key="6">
    <source>
        <dbReference type="Pfam" id="PF14833"/>
    </source>
</evidence>
<dbReference type="GO" id="GO:0051287">
    <property type="term" value="F:NAD binding"/>
    <property type="evidence" value="ECO:0007669"/>
    <property type="project" value="InterPro"/>
</dbReference>
<dbReference type="SUPFAM" id="SSF48179">
    <property type="entry name" value="6-phosphogluconate dehydrogenase C-terminal domain-like"/>
    <property type="match status" value="1"/>
</dbReference>
<evidence type="ECO:0000256" key="3">
    <source>
        <dbReference type="ARBA" id="ARBA00023027"/>
    </source>
</evidence>
<dbReference type="RefSeq" id="WP_203844125.1">
    <property type="nucleotide sequence ID" value="NZ_BAAAVW010000003.1"/>
</dbReference>
<evidence type="ECO:0000313" key="7">
    <source>
        <dbReference type="EMBL" id="GIG42231.1"/>
    </source>
</evidence>
<dbReference type="EMBL" id="BONQ01000008">
    <property type="protein sequence ID" value="GIG42231.1"/>
    <property type="molecule type" value="Genomic_DNA"/>
</dbReference>
<proteinExistence type="inferred from homology"/>
<evidence type="ECO:0000256" key="1">
    <source>
        <dbReference type="ARBA" id="ARBA00009080"/>
    </source>
</evidence>
<sequence length="284" mass="28773">MTVAVLGTGIMGAAVARNWLRAGETVRVWNRTAETAEALAPDGAVVCHTPASCVEGADVVVTVLFDAASVDTVITAAAPAPGTLWLQLSTVGVPGADALATLAAKLGLVYVDAPVLGTRQPAEQGKLNVLASGPSDVRDRVEALCAPIAAKVTWLGDAGAGSRIKLVVNSWVLTAVAGLAQSVALADGLGLDPALFLRLVSGGALDMPYLHAKTPSMMERSYPVSFPVSGALKDASLIGDLATSVGVDRSIVDAAAALLSTAASRGFGEDDMAALYEAVRSPSE</sequence>
<dbReference type="Proteomes" id="UP000660611">
    <property type="component" value="Unassembled WGS sequence"/>
</dbReference>
<dbReference type="InterPro" id="IPR015815">
    <property type="entry name" value="HIBADH-related"/>
</dbReference>
<feature type="domain" description="6-phosphogluconate dehydrogenase NADP-binding" evidence="5">
    <location>
        <begin position="2"/>
        <end position="156"/>
    </location>
</feature>
<dbReference type="Pfam" id="PF03446">
    <property type="entry name" value="NAD_binding_2"/>
    <property type="match status" value="1"/>
</dbReference>
<dbReference type="InterPro" id="IPR029154">
    <property type="entry name" value="HIBADH-like_NADP-bd"/>
</dbReference>
<dbReference type="Gene3D" id="3.40.50.720">
    <property type="entry name" value="NAD(P)-binding Rossmann-like Domain"/>
    <property type="match status" value="1"/>
</dbReference>
<keyword evidence="8" id="KW-1185">Reference proteome</keyword>
<keyword evidence="3" id="KW-0520">NAD</keyword>
<protein>
    <submittedName>
        <fullName evidence="7">3-hydroxyisobutyrate dehydrogenase</fullName>
    </submittedName>
</protein>
<comment type="caution">
    <text evidence="7">The sequence shown here is derived from an EMBL/GenBank/DDBJ whole genome shotgun (WGS) entry which is preliminary data.</text>
</comment>
<name>A0A919PFD9_9ACTN</name>
<dbReference type="PANTHER" id="PTHR43580:SF2">
    <property type="entry name" value="CYTOKINE-LIKE NUCLEAR FACTOR N-PAC"/>
    <property type="match status" value="1"/>
</dbReference>
<dbReference type="InterPro" id="IPR006115">
    <property type="entry name" value="6PGDH_NADP-bd"/>
</dbReference>